<feature type="signal peptide" evidence="2">
    <location>
        <begin position="1"/>
        <end position="21"/>
    </location>
</feature>
<protein>
    <submittedName>
        <fullName evidence="3">Uncharacterized protein</fullName>
    </submittedName>
</protein>
<dbReference type="AlphaFoldDB" id="A0A7X2IQ89"/>
<dbReference type="RefSeq" id="WP_154377449.1">
    <property type="nucleotide sequence ID" value="NZ_WKJJ01000013.1"/>
</dbReference>
<dbReference type="EMBL" id="WKJJ01000013">
    <property type="protein sequence ID" value="MRV74151.1"/>
    <property type="molecule type" value="Genomic_DNA"/>
</dbReference>
<evidence type="ECO:0000256" key="2">
    <source>
        <dbReference type="SAM" id="SignalP"/>
    </source>
</evidence>
<evidence type="ECO:0000256" key="1">
    <source>
        <dbReference type="SAM" id="MobiDB-lite"/>
    </source>
</evidence>
<reference evidence="3 4" key="1">
    <citation type="submission" date="2019-11" db="EMBL/GenBank/DDBJ databases">
        <title>Novel species isolated from a subtropical stream in China.</title>
        <authorList>
            <person name="Lu H."/>
        </authorList>
    </citation>
    <scope>NUCLEOTIDE SEQUENCE [LARGE SCALE GENOMIC DNA]</scope>
    <source>
        <strain evidence="3 4">FT92W</strain>
    </source>
</reference>
<gene>
    <name evidence="3" type="ORF">GJ700_20795</name>
</gene>
<name>A0A7X2IQ89_9BURK</name>
<evidence type="ECO:0000313" key="3">
    <source>
        <dbReference type="EMBL" id="MRV74151.1"/>
    </source>
</evidence>
<keyword evidence="2" id="KW-0732">Signal</keyword>
<feature type="chain" id="PRO_5030746408" evidence="2">
    <location>
        <begin position="22"/>
        <end position="170"/>
    </location>
</feature>
<comment type="caution">
    <text evidence="3">The sequence shown here is derived from an EMBL/GenBank/DDBJ whole genome shotgun (WGS) entry which is preliminary data.</text>
</comment>
<feature type="region of interest" description="Disordered" evidence="1">
    <location>
        <begin position="51"/>
        <end position="93"/>
    </location>
</feature>
<feature type="compositionally biased region" description="Low complexity" evidence="1">
    <location>
        <begin position="65"/>
        <end position="78"/>
    </location>
</feature>
<sequence length="170" mass="18023">MLKRLFSGWLLAVAVANVAAAAPVPPSDPAAIEAYRRLPYCRLAPDGKHLAEEPCRRPPTRGFAARRTVPAPAAASSRRLPETHDPVVAPQLPDDMVRPVPAVPPSIARVTPPAAVMPPVPPPAVQPLNQCDLAGCRGANGTLYQQGAGNIVLDPSGRMCTRQGQWVHCQ</sequence>
<keyword evidence="4" id="KW-1185">Reference proteome</keyword>
<evidence type="ECO:0000313" key="4">
    <source>
        <dbReference type="Proteomes" id="UP000446768"/>
    </source>
</evidence>
<dbReference type="Proteomes" id="UP000446768">
    <property type="component" value="Unassembled WGS sequence"/>
</dbReference>
<proteinExistence type="predicted"/>
<accession>A0A7X2IQ89</accession>
<organism evidence="3 4">
    <name type="scientific">Pseudoduganella rivuli</name>
    <dbReference type="NCBI Taxonomy" id="2666085"/>
    <lineage>
        <taxon>Bacteria</taxon>
        <taxon>Pseudomonadati</taxon>
        <taxon>Pseudomonadota</taxon>
        <taxon>Betaproteobacteria</taxon>
        <taxon>Burkholderiales</taxon>
        <taxon>Oxalobacteraceae</taxon>
        <taxon>Telluria group</taxon>
        <taxon>Pseudoduganella</taxon>
    </lineage>
</organism>